<name>A0A445ATX5_ARAHY</name>
<evidence type="ECO:0000256" key="1">
    <source>
        <dbReference type="SAM" id="Phobius"/>
    </source>
</evidence>
<keyword evidence="1" id="KW-1133">Transmembrane helix</keyword>
<keyword evidence="1" id="KW-0472">Membrane</keyword>
<keyword evidence="1" id="KW-0812">Transmembrane</keyword>
<sequence>MRFSPSPTLSHTTLTFAILTVVDDHRCCCADHRSSSRFYPNRLLRALIVDDGRCSDHRCCCATVTIIISVLLIIVFTLEAAITKDELQHLALLFKSEFDSIGQITAGVLRLLKLEGSVGQAVIDQLGNLGYLQRNLKKKEGTMDFLGFAVGIMAPLSSIPCFPSLLKDNVEDDDNED</sequence>
<feature type="transmembrane region" description="Helical" evidence="1">
    <location>
        <begin position="62"/>
        <end position="82"/>
    </location>
</feature>
<proteinExistence type="predicted"/>
<reference evidence="2 3" key="1">
    <citation type="submission" date="2019-01" db="EMBL/GenBank/DDBJ databases">
        <title>Sequencing of cultivated peanut Arachis hypogaea provides insights into genome evolution and oil improvement.</title>
        <authorList>
            <person name="Chen X."/>
        </authorList>
    </citation>
    <scope>NUCLEOTIDE SEQUENCE [LARGE SCALE GENOMIC DNA]</scope>
    <source>
        <strain evidence="3">cv. Fuhuasheng</strain>
        <tissue evidence="2">Leaves</tissue>
    </source>
</reference>
<dbReference type="EMBL" id="SDMP01000011">
    <property type="protein sequence ID" value="RYR29885.1"/>
    <property type="molecule type" value="Genomic_DNA"/>
</dbReference>
<gene>
    <name evidence="2" type="ORF">Ahy_B01g054487</name>
</gene>
<comment type="caution">
    <text evidence="2">The sequence shown here is derived from an EMBL/GenBank/DDBJ whole genome shotgun (WGS) entry which is preliminary data.</text>
</comment>
<evidence type="ECO:0000313" key="3">
    <source>
        <dbReference type="Proteomes" id="UP000289738"/>
    </source>
</evidence>
<dbReference type="Proteomes" id="UP000289738">
    <property type="component" value="Chromosome B01"/>
</dbReference>
<accession>A0A445ATX5</accession>
<keyword evidence="3" id="KW-1185">Reference proteome</keyword>
<dbReference type="AlphaFoldDB" id="A0A445ATX5"/>
<organism evidence="2 3">
    <name type="scientific">Arachis hypogaea</name>
    <name type="common">Peanut</name>
    <dbReference type="NCBI Taxonomy" id="3818"/>
    <lineage>
        <taxon>Eukaryota</taxon>
        <taxon>Viridiplantae</taxon>
        <taxon>Streptophyta</taxon>
        <taxon>Embryophyta</taxon>
        <taxon>Tracheophyta</taxon>
        <taxon>Spermatophyta</taxon>
        <taxon>Magnoliopsida</taxon>
        <taxon>eudicotyledons</taxon>
        <taxon>Gunneridae</taxon>
        <taxon>Pentapetalae</taxon>
        <taxon>rosids</taxon>
        <taxon>fabids</taxon>
        <taxon>Fabales</taxon>
        <taxon>Fabaceae</taxon>
        <taxon>Papilionoideae</taxon>
        <taxon>50 kb inversion clade</taxon>
        <taxon>dalbergioids sensu lato</taxon>
        <taxon>Dalbergieae</taxon>
        <taxon>Pterocarpus clade</taxon>
        <taxon>Arachis</taxon>
    </lineage>
</organism>
<protein>
    <submittedName>
        <fullName evidence="2">Uncharacterized protein</fullName>
    </submittedName>
</protein>
<evidence type="ECO:0000313" key="2">
    <source>
        <dbReference type="EMBL" id="RYR29885.1"/>
    </source>
</evidence>